<dbReference type="PANTHER" id="PTHR33426:SF39">
    <property type="match status" value="1"/>
</dbReference>
<protein>
    <submittedName>
        <fullName evidence="4">Uncharacterized protein</fullName>
    </submittedName>
</protein>
<evidence type="ECO:0000256" key="2">
    <source>
        <dbReference type="SAM" id="Phobius"/>
    </source>
</evidence>
<evidence type="ECO:0000313" key="5">
    <source>
        <dbReference type="Proteomes" id="UP000314294"/>
    </source>
</evidence>
<keyword evidence="2" id="KW-1133">Transmembrane helix</keyword>
<dbReference type="PANTHER" id="PTHR33426">
    <property type="entry name" value="C2H2-TYPE DOMAIN-CONTAINING PROTEIN"/>
    <property type="match status" value="1"/>
</dbReference>
<keyword evidence="2" id="KW-0812">Transmembrane</keyword>
<feature type="transmembrane region" description="Helical" evidence="2">
    <location>
        <begin position="115"/>
        <end position="132"/>
    </location>
</feature>
<gene>
    <name evidence="4" type="ORF">EYF80_035600</name>
</gene>
<organism evidence="4 5">
    <name type="scientific">Liparis tanakae</name>
    <name type="common">Tanaka's snailfish</name>
    <dbReference type="NCBI Taxonomy" id="230148"/>
    <lineage>
        <taxon>Eukaryota</taxon>
        <taxon>Metazoa</taxon>
        <taxon>Chordata</taxon>
        <taxon>Craniata</taxon>
        <taxon>Vertebrata</taxon>
        <taxon>Euteleostomi</taxon>
        <taxon>Actinopterygii</taxon>
        <taxon>Neopterygii</taxon>
        <taxon>Teleostei</taxon>
        <taxon>Neoteleostei</taxon>
        <taxon>Acanthomorphata</taxon>
        <taxon>Eupercaria</taxon>
        <taxon>Perciformes</taxon>
        <taxon>Cottioidei</taxon>
        <taxon>Cottales</taxon>
        <taxon>Liparidae</taxon>
        <taxon>Liparis</taxon>
    </lineage>
</organism>
<evidence type="ECO:0000313" key="4">
    <source>
        <dbReference type="EMBL" id="TNN54172.1"/>
    </source>
</evidence>
<keyword evidence="2" id="KW-0472">Membrane</keyword>
<reference evidence="4 5" key="1">
    <citation type="submission" date="2019-03" db="EMBL/GenBank/DDBJ databases">
        <title>First draft genome of Liparis tanakae, snailfish: a comprehensive survey of snailfish specific genes.</title>
        <authorList>
            <person name="Kim W."/>
            <person name="Song I."/>
            <person name="Jeong J.-H."/>
            <person name="Kim D."/>
            <person name="Kim S."/>
            <person name="Ryu S."/>
            <person name="Song J.Y."/>
            <person name="Lee S.K."/>
        </authorList>
    </citation>
    <scope>NUCLEOTIDE SEQUENCE [LARGE SCALE GENOMIC DNA]</scope>
    <source>
        <tissue evidence="4">Muscle</tissue>
    </source>
</reference>
<feature type="compositionally biased region" description="Basic and acidic residues" evidence="1">
    <location>
        <begin position="527"/>
        <end position="547"/>
    </location>
</feature>
<feature type="signal peptide" evidence="3">
    <location>
        <begin position="1"/>
        <end position="19"/>
    </location>
</feature>
<dbReference type="Proteomes" id="UP000314294">
    <property type="component" value="Unassembled WGS sequence"/>
</dbReference>
<evidence type="ECO:0000256" key="3">
    <source>
        <dbReference type="SAM" id="SignalP"/>
    </source>
</evidence>
<name>A0A4Z2GND3_9TELE</name>
<dbReference type="AlphaFoldDB" id="A0A4Z2GND3"/>
<keyword evidence="3" id="KW-0732">Signal</keyword>
<comment type="caution">
    <text evidence="4">The sequence shown here is derived from an EMBL/GenBank/DDBJ whole genome shotgun (WGS) entry which is preliminary data.</text>
</comment>
<keyword evidence="5" id="KW-1185">Reference proteome</keyword>
<feature type="chain" id="PRO_5021392587" evidence="3">
    <location>
        <begin position="20"/>
        <end position="575"/>
    </location>
</feature>
<evidence type="ECO:0000256" key="1">
    <source>
        <dbReference type="SAM" id="MobiDB-lite"/>
    </source>
</evidence>
<feature type="region of interest" description="Disordered" evidence="1">
    <location>
        <begin position="511"/>
        <end position="575"/>
    </location>
</feature>
<accession>A0A4Z2GND3</accession>
<dbReference type="EMBL" id="SRLO01000492">
    <property type="protein sequence ID" value="TNN54172.1"/>
    <property type="molecule type" value="Genomic_DNA"/>
</dbReference>
<sequence>MTLNRLFVLLMGGTLPSLAAEGAGEGLLLGVHLHVAQQAAPVQEALAALSAGVRPLLAVDALVRGERRAAREALAAVAGVRPLLRVRAQVALQVGGAAEAQGAAGAAVGARRRRLLVLALLSVLAALALLAVSHQRRLPGEGAAAAGAQVLSVLHVGAAVLPLSRRRLEELSADRALVAAPPAVRVPVPLQRLLEGEAAAALGAQEGLLARVDAAVSVQQRLEPEALEAVGAAEAALVPRGGRGLVTQGGLGGRGLGSSRTVWNNRESVDGHDHLDLHGRSALASTGADLRWENHLRGDGAFRDGAFRDGAFRDGAFRDGAFRDGAFGDGAFGDGAFGDGAFGGGAFRDGAFGDGAFRLPSLKLCIHMVLLAAGFLLAVSLQARVDAALLVRAAVLHAGRRRAVLAPGAVRAAVPVERLPEGEAAVAVAAAVRPLPGVDDPVRRERRGELELLVAVRAVVRSRRRFPPGGRRVVLADFWADAVGRAARSSTPRHLFGKRRRRRLVGLGVGAGSSDAARNALRSAGAETERTTSSRAERSAPSHETVCRKQKTSRETSQLQKQDKDESDASHYNNL</sequence>
<proteinExistence type="predicted"/>